<protein>
    <submittedName>
        <fullName evidence="1">Uncharacterized protein</fullName>
    </submittedName>
</protein>
<dbReference type="InParanoid" id="G2Y1L5"/>
<dbReference type="HOGENOM" id="CLU_2670778_0_0_1"/>
<dbReference type="Proteomes" id="UP000008177">
    <property type="component" value="Unplaced contigs"/>
</dbReference>
<proteinExistence type="predicted"/>
<sequence length="75" mass="8334">MPSWNVIVYRSLPWFPGEGLRSPCKSFGILFEATAVCFVEYVAKLCVGDTTLMATALWYEQEKITDVGDKNNPAG</sequence>
<organism evidence="1 2">
    <name type="scientific">Botryotinia fuckeliana (strain T4)</name>
    <name type="common">Noble rot fungus</name>
    <name type="synonym">Botrytis cinerea</name>
    <dbReference type="NCBI Taxonomy" id="999810"/>
    <lineage>
        <taxon>Eukaryota</taxon>
        <taxon>Fungi</taxon>
        <taxon>Dikarya</taxon>
        <taxon>Ascomycota</taxon>
        <taxon>Pezizomycotina</taxon>
        <taxon>Leotiomycetes</taxon>
        <taxon>Helotiales</taxon>
        <taxon>Sclerotiniaceae</taxon>
        <taxon>Botrytis</taxon>
    </lineage>
</organism>
<name>G2Y1L5_BOTF4</name>
<evidence type="ECO:0000313" key="2">
    <source>
        <dbReference type="Proteomes" id="UP000008177"/>
    </source>
</evidence>
<dbReference type="AlphaFoldDB" id="G2Y1L5"/>
<reference evidence="2" key="1">
    <citation type="journal article" date="2011" name="PLoS Genet.">
        <title>Genomic analysis of the necrotrophic fungal pathogens Sclerotinia sclerotiorum and Botrytis cinerea.</title>
        <authorList>
            <person name="Amselem J."/>
            <person name="Cuomo C.A."/>
            <person name="van Kan J.A."/>
            <person name="Viaud M."/>
            <person name="Benito E.P."/>
            <person name="Couloux A."/>
            <person name="Coutinho P.M."/>
            <person name="de Vries R.P."/>
            <person name="Dyer P.S."/>
            <person name="Fillinger S."/>
            <person name="Fournier E."/>
            <person name="Gout L."/>
            <person name="Hahn M."/>
            <person name="Kohn L."/>
            <person name="Lapalu N."/>
            <person name="Plummer K.M."/>
            <person name="Pradier J.M."/>
            <person name="Quevillon E."/>
            <person name="Sharon A."/>
            <person name="Simon A."/>
            <person name="ten Have A."/>
            <person name="Tudzynski B."/>
            <person name="Tudzynski P."/>
            <person name="Wincker P."/>
            <person name="Andrew M."/>
            <person name="Anthouard V."/>
            <person name="Beever R.E."/>
            <person name="Beffa R."/>
            <person name="Benoit I."/>
            <person name="Bouzid O."/>
            <person name="Brault B."/>
            <person name="Chen Z."/>
            <person name="Choquer M."/>
            <person name="Collemare J."/>
            <person name="Cotton P."/>
            <person name="Danchin E.G."/>
            <person name="Da Silva C."/>
            <person name="Gautier A."/>
            <person name="Giraud C."/>
            <person name="Giraud T."/>
            <person name="Gonzalez C."/>
            <person name="Grossetete S."/>
            <person name="Guldener U."/>
            <person name="Henrissat B."/>
            <person name="Howlett B.J."/>
            <person name="Kodira C."/>
            <person name="Kretschmer M."/>
            <person name="Lappartient A."/>
            <person name="Leroch M."/>
            <person name="Levis C."/>
            <person name="Mauceli E."/>
            <person name="Neuveglise C."/>
            <person name="Oeser B."/>
            <person name="Pearson M."/>
            <person name="Poulain J."/>
            <person name="Poussereau N."/>
            <person name="Quesneville H."/>
            <person name="Rascle C."/>
            <person name="Schumacher J."/>
            <person name="Segurens B."/>
            <person name="Sexton A."/>
            <person name="Silva E."/>
            <person name="Sirven C."/>
            <person name="Soanes D.M."/>
            <person name="Talbot N.J."/>
            <person name="Templeton M."/>
            <person name="Yandava C."/>
            <person name="Yarden O."/>
            <person name="Zeng Q."/>
            <person name="Rollins J.A."/>
            <person name="Lebrun M.H."/>
            <person name="Dickman M."/>
        </authorList>
    </citation>
    <scope>NUCLEOTIDE SEQUENCE [LARGE SCALE GENOMIC DNA]</scope>
    <source>
        <strain evidence="2">T4</strain>
    </source>
</reference>
<evidence type="ECO:0000313" key="1">
    <source>
        <dbReference type="EMBL" id="CCD46555.1"/>
    </source>
</evidence>
<accession>G2Y1L5</accession>
<dbReference type="EMBL" id="FQ790282">
    <property type="protein sequence ID" value="CCD46555.1"/>
    <property type="molecule type" value="Genomic_DNA"/>
</dbReference>
<gene>
    <name evidence="1" type="ORF">BofuT4_uP041660.1</name>
</gene>